<keyword evidence="1" id="KW-0812">Transmembrane</keyword>
<accession>A0A380TFA4</accession>
<name>A0A380TFA4_9ZZZZ</name>
<dbReference type="AlphaFoldDB" id="A0A380TFA4"/>
<feature type="transmembrane region" description="Helical" evidence="1">
    <location>
        <begin position="102"/>
        <end position="127"/>
    </location>
</feature>
<dbReference type="EMBL" id="UIDG01000303">
    <property type="protein sequence ID" value="SUS07069.1"/>
    <property type="molecule type" value="Genomic_DNA"/>
</dbReference>
<dbReference type="EMBL" id="UIDG01000197">
    <property type="protein sequence ID" value="SUS06383.1"/>
    <property type="molecule type" value="Genomic_DNA"/>
</dbReference>
<gene>
    <name evidence="2" type="ORF">DF3PB_2760006</name>
    <name evidence="3" type="ORF">DF3PB_3710004</name>
</gene>
<evidence type="ECO:0008006" key="4">
    <source>
        <dbReference type="Google" id="ProtNLM"/>
    </source>
</evidence>
<reference evidence="2" key="1">
    <citation type="submission" date="2018-07" db="EMBL/GenBank/DDBJ databases">
        <authorList>
            <person name="Quirk P.G."/>
            <person name="Krulwich T.A."/>
        </authorList>
    </citation>
    <scope>NUCLEOTIDE SEQUENCE</scope>
</reference>
<feature type="transmembrane region" description="Helical" evidence="1">
    <location>
        <begin position="39"/>
        <end position="58"/>
    </location>
</feature>
<feature type="transmembrane region" description="Helical" evidence="1">
    <location>
        <begin position="70"/>
        <end position="90"/>
    </location>
</feature>
<evidence type="ECO:0000313" key="2">
    <source>
        <dbReference type="EMBL" id="SUS06383.1"/>
    </source>
</evidence>
<keyword evidence="1" id="KW-0472">Membrane</keyword>
<protein>
    <recommendedName>
        <fullName evidence="4">Yip1 domain-containing protein</fullName>
    </recommendedName>
</protein>
<feature type="transmembrane region" description="Helical" evidence="1">
    <location>
        <begin position="139"/>
        <end position="156"/>
    </location>
</feature>
<keyword evidence="1" id="KW-1133">Transmembrane helix</keyword>
<feature type="transmembrane region" description="Helical" evidence="1">
    <location>
        <begin position="162"/>
        <end position="185"/>
    </location>
</feature>
<proteinExistence type="predicted"/>
<organism evidence="2">
    <name type="scientific">metagenome</name>
    <dbReference type="NCBI Taxonomy" id="256318"/>
    <lineage>
        <taxon>unclassified sequences</taxon>
        <taxon>metagenomes</taxon>
    </lineage>
</organism>
<evidence type="ECO:0000313" key="3">
    <source>
        <dbReference type="EMBL" id="SUS07069.1"/>
    </source>
</evidence>
<sequence>MIPSLREIVLSVYAAARLARFDAQPLAYFDASPAGVFRSFFAAVVVAPFYALTLATRFTAAADPVDPMRFALAEGIAYVLSWVAFPLMMVDIAQAVDRPGRLYLYICAYNWSLVVQNALILPVAVLVTTGIIPPDIGQPLWLTAIAAITVYIWFIARSALEISSLMAVGIVVLDIIVSLIISAIAGRLY</sequence>
<evidence type="ECO:0000256" key="1">
    <source>
        <dbReference type="SAM" id="Phobius"/>
    </source>
</evidence>